<name>A0A0G4M7J1_VERLO</name>
<dbReference type="EMBL" id="CVQH01021415">
    <property type="protein sequence ID" value="CRK30237.1"/>
    <property type="molecule type" value="Genomic_DNA"/>
</dbReference>
<proteinExistence type="predicted"/>
<evidence type="ECO:0000313" key="4">
    <source>
        <dbReference type="Proteomes" id="UP000045706"/>
    </source>
</evidence>
<dbReference type="Proteomes" id="UP000045706">
    <property type="component" value="Unassembled WGS sequence"/>
</dbReference>
<protein>
    <submittedName>
        <fullName evidence="1">Uncharacterized protein</fullName>
    </submittedName>
</protein>
<dbReference type="Proteomes" id="UP000044602">
    <property type="component" value="Unassembled WGS sequence"/>
</dbReference>
<evidence type="ECO:0000313" key="2">
    <source>
        <dbReference type="EMBL" id="CRK42026.1"/>
    </source>
</evidence>
<evidence type="ECO:0000313" key="1">
    <source>
        <dbReference type="EMBL" id="CRK30237.1"/>
    </source>
</evidence>
<feature type="non-terminal residue" evidence="1">
    <location>
        <position position="1"/>
    </location>
</feature>
<accession>A0A0G4M7J1</accession>
<organism evidence="1 3">
    <name type="scientific">Verticillium longisporum</name>
    <name type="common">Verticillium dahliae var. longisporum</name>
    <dbReference type="NCBI Taxonomy" id="100787"/>
    <lineage>
        <taxon>Eukaryota</taxon>
        <taxon>Fungi</taxon>
        <taxon>Dikarya</taxon>
        <taxon>Ascomycota</taxon>
        <taxon>Pezizomycotina</taxon>
        <taxon>Sordariomycetes</taxon>
        <taxon>Hypocreomycetidae</taxon>
        <taxon>Glomerellales</taxon>
        <taxon>Plectosphaerellaceae</taxon>
        <taxon>Verticillium</taxon>
    </lineage>
</organism>
<gene>
    <name evidence="1" type="ORF">BN1708_018495</name>
    <name evidence="2" type="ORF">BN1723_018963</name>
</gene>
<evidence type="ECO:0000313" key="3">
    <source>
        <dbReference type="Proteomes" id="UP000044602"/>
    </source>
</evidence>
<reference evidence="3 4" key="1">
    <citation type="submission" date="2015-05" db="EMBL/GenBank/DDBJ databases">
        <authorList>
            <person name="Fogelqvist Johan"/>
        </authorList>
    </citation>
    <scope>NUCLEOTIDE SEQUENCE [LARGE SCALE GENOMIC DNA]</scope>
    <source>
        <strain evidence="1">VL1</strain>
        <strain evidence="2">VL2</strain>
    </source>
</reference>
<keyword evidence="3" id="KW-1185">Reference proteome</keyword>
<sequence length="8" mass="1026">RHRPNHLP</sequence>
<dbReference type="EMBL" id="CVQI01032704">
    <property type="protein sequence ID" value="CRK42026.1"/>
    <property type="molecule type" value="Genomic_DNA"/>
</dbReference>